<comment type="caution">
    <text evidence="3">The sequence shown here is derived from an EMBL/GenBank/DDBJ whole genome shotgun (WGS) entry which is preliminary data.</text>
</comment>
<dbReference type="InterPro" id="IPR006311">
    <property type="entry name" value="TAT_signal"/>
</dbReference>
<dbReference type="InterPro" id="IPR029052">
    <property type="entry name" value="Metallo-depent_PP-like"/>
</dbReference>
<feature type="domain" description="Phospholipase D N-terminal" evidence="2">
    <location>
        <begin position="60"/>
        <end position="127"/>
    </location>
</feature>
<dbReference type="SUPFAM" id="SSF56300">
    <property type="entry name" value="Metallo-dependent phosphatases"/>
    <property type="match status" value="1"/>
</dbReference>
<dbReference type="Pfam" id="PF09423">
    <property type="entry name" value="PhoD"/>
    <property type="match status" value="1"/>
</dbReference>
<dbReference type="RefSeq" id="WP_300950451.1">
    <property type="nucleotide sequence ID" value="NZ_JAUHJQ010000001.1"/>
</dbReference>
<dbReference type="Proteomes" id="UP001168620">
    <property type="component" value="Unassembled WGS sequence"/>
</dbReference>
<dbReference type="Gene3D" id="3.60.21.70">
    <property type="entry name" value="PhoD-like phosphatase"/>
    <property type="match status" value="1"/>
</dbReference>
<sequence>MNPLGQDLPRRSFLRSGAVGAAALAGAAGLDLRTATAATAAPGAPVATPLVRAGRRTPMAVATGDVTSRSAVLWARAQRPGRLVAEVMSGRRTRRVRGPWATPDSDLTAKIALDGLGPGREHEVRLAFEDEDGHLGGAMRASFRTASLHEAATSFVWAGDTCGQGWGINPDLGGLVGYRAMHETRPDFFVHAGDTIYADGPIQESVTEPDGQVWRNLVIPEVAKVAETLAEFRGRHRYTLLDQNVRAMYAEVPVIAQWDDHETTNNWWPGEVLEDPRYTQERRVDVLAARGRRAWQEYMPIADPRSRGGRDRAADDRGHGFAPARIYRKIERGAHLDVFCLDMRTFKDPNTPGLEQERTSILGTEQVDWLIREVRRSKATWKVISADLPIGVVVPDGPVDQESLANRDPGQPLGKEQEIAAVLSAFKRHGVRNTVWITADVHYCAAHHYSPERAGFTDFDPFWELVAGPIAAGTFGPNELDGTFGPEVVFQKHAAAPNESPRAGNQFFGHVAIDGDGLLTASLRDLTGAVLWSKDLEPERTR</sequence>
<accession>A0ABT8FAB7</accession>
<evidence type="ECO:0000259" key="2">
    <source>
        <dbReference type="Pfam" id="PF16655"/>
    </source>
</evidence>
<reference evidence="3" key="1">
    <citation type="submission" date="2023-06" db="EMBL/GenBank/DDBJ databases">
        <title>Draft genome sequence of Nocardioides sp. SOB77.</title>
        <authorList>
            <person name="Zhang G."/>
        </authorList>
    </citation>
    <scope>NUCLEOTIDE SEQUENCE</scope>
    <source>
        <strain evidence="3">SOB77</strain>
    </source>
</reference>
<dbReference type="InterPro" id="IPR052900">
    <property type="entry name" value="Phospholipid_Metab_Enz"/>
</dbReference>
<dbReference type="Pfam" id="PF16655">
    <property type="entry name" value="PhoD_N"/>
    <property type="match status" value="1"/>
</dbReference>
<evidence type="ECO:0000259" key="1">
    <source>
        <dbReference type="Pfam" id="PF09423"/>
    </source>
</evidence>
<dbReference type="InterPro" id="IPR018946">
    <property type="entry name" value="PhoD-like_MPP"/>
</dbReference>
<dbReference type="PANTHER" id="PTHR43606:SF1">
    <property type="entry name" value="PHOD-LIKE PHOSPHATASE METALLOPHOSPHATASE DOMAIN-CONTAINING PROTEIN"/>
    <property type="match status" value="1"/>
</dbReference>
<gene>
    <name evidence="3" type="ORF">QWY28_01065</name>
</gene>
<dbReference type="InterPro" id="IPR038607">
    <property type="entry name" value="PhoD-like_sf"/>
</dbReference>
<dbReference type="EMBL" id="JAUHJQ010000001">
    <property type="protein sequence ID" value="MDN4171524.1"/>
    <property type="molecule type" value="Genomic_DNA"/>
</dbReference>
<dbReference type="PROSITE" id="PS51318">
    <property type="entry name" value="TAT"/>
    <property type="match status" value="1"/>
</dbReference>
<keyword evidence="4" id="KW-1185">Reference proteome</keyword>
<evidence type="ECO:0000313" key="3">
    <source>
        <dbReference type="EMBL" id="MDN4171524.1"/>
    </source>
</evidence>
<feature type="domain" description="PhoD-like phosphatase metallophosphatase" evidence="1">
    <location>
        <begin position="157"/>
        <end position="515"/>
    </location>
</feature>
<dbReference type="InterPro" id="IPR032093">
    <property type="entry name" value="PhoD_N"/>
</dbReference>
<organism evidence="3 4">
    <name type="scientific">Nocardioides oceani</name>
    <dbReference type="NCBI Taxonomy" id="3058369"/>
    <lineage>
        <taxon>Bacteria</taxon>
        <taxon>Bacillati</taxon>
        <taxon>Actinomycetota</taxon>
        <taxon>Actinomycetes</taxon>
        <taxon>Propionibacteriales</taxon>
        <taxon>Nocardioidaceae</taxon>
        <taxon>Nocardioides</taxon>
    </lineage>
</organism>
<protein>
    <submittedName>
        <fullName evidence="3">Alkaline phosphatase D family protein</fullName>
    </submittedName>
</protein>
<evidence type="ECO:0000313" key="4">
    <source>
        <dbReference type="Proteomes" id="UP001168620"/>
    </source>
</evidence>
<dbReference type="PANTHER" id="PTHR43606">
    <property type="entry name" value="PHOSPHATASE, PUTATIVE (AFU_ORTHOLOGUE AFUA_6G08710)-RELATED"/>
    <property type="match status" value="1"/>
</dbReference>
<proteinExistence type="predicted"/>
<name>A0ABT8FAB7_9ACTN</name>